<organism evidence="1 2">
    <name type="scientific">Cladophialophora bantiana (strain ATCC 10958 / CBS 173.52 / CDC B-1940 / NIH 8579)</name>
    <name type="common">Xylohypha bantiana</name>
    <dbReference type="NCBI Taxonomy" id="1442370"/>
    <lineage>
        <taxon>Eukaryota</taxon>
        <taxon>Fungi</taxon>
        <taxon>Dikarya</taxon>
        <taxon>Ascomycota</taxon>
        <taxon>Pezizomycotina</taxon>
        <taxon>Eurotiomycetes</taxon>
        <taxon>Chaetothyriomycetidae</taxon>
        <taxon>Chaetothyriales</taxon>
        <taxon>Herpotrichiellaceae</taxon>
        <taxon>Cladophialophora</taxon>
    </lineage>
</organism>
<evidence type="ECO:0008006" key="3">
    <source>
        <dbReference type="Google" id="ProtNLM"/>
    </source>
</evidence>
<dbReference type="PANTHER" id="PTHR37540">
    <property type="entry name" value="TRANSCRIPTION FACTOR (ACR-2), PUTATIVE-RELATED-RELATED"/>
    <property type="match status" value="1"/>
</dbReference>
<dbReference type="GeneID" id="27702374"/>
<dbReference type="VEuPathDB" id="FungiDB:Z519_09446"/>
<evidence type="ECO:0000313" key="2">
    <source>
        <dbReference type="Proteomes" id="UP000053789"/>
    </source>
</evidence>
<name>A0A0D2EJ25_CLAB1</name>
<sequence length="384" mass="42540">MFSQLMRNKHKQHCLCPKAQRQLLHAYSETISYVNIALSNHSTACSDGTILAVFTLAYHSMTFDSQPRPDRGRRPAQGPLNAVRLLNLYGGPIEVASTHREALLKMIELRGGINNFALPGLGGLLCYADLIFASRMVQRPRLPFTPCLNMDFESLLSRVWKANHPLHRLGQGFSILDIFDSSPKSSDLQLALRGLSLYTLAVDDYLAARSVAPSLAVLEELRCFVMHGILALAPIDLLNDSCHQPGADEVLYICQLAALTYGLLCIFPLPAAPFELLANRIKQSLSRHDFTRAWAEAPRLMLWIAFVAAIASSSLTNNDTRSWFVCTIDRCLRKLRIESWTALKEDVLLEFLWLPATNDADGIDLWAEIVEASSPFVAGGGCAS</sequence>
<keyword evidence="2" id="KW-1185">Reference proteome</keyword>
<dbReference type="RefSeq" id="XP_016616685.1">
    <property type="nucleotide sequence ID" value="XM_016767169.1"/>
</dbReference>
<protein>
    <recommendedName>
        <fullName evidence="3">Transcription factor domain-containing protein</fullName>
    </recommendedName>
</protein>
<evidence type="ECO:0000313" key="1">
    <source>
        <dbReference type="EMBL" id="KIW90016.1"/>
    </source>
</evidence>
<dbReference type="AlphaFoldDB" id="A0A0D2EJ25"/>
<dbReference type="EMBL" id="KN846994">
    <property type="protein sequence ID" value="KIW90016.1"/>
    <property type="molecule type" value="Genomic_DNA"/>
</dbReference>
<dbReference type="PANTHER" id="PTHR37540:SF5">
    <property type="entry name" value="TRANSCRIPTION FACTOR DOMAIN-CONTAINING PROTEIN"/>
    <property type="match status" value="1"/>
</dbReference>
<accession>A0A0D2EJ25</accession>
<dbReference type="Proteomes" id="UP000053789">
    <property type="component" value="Unassembled WGS sequence"/>
</dbReference>
<dbReference type="HOGENOM" id="CLU_015771_1_1_1"/>
<reference evidence="1" key="1">
    <citation type="submission" date="2015-01" db="EMBL/GenBank/DDBJ databases">
        <title>The Genome Sequence of Cladophialophora bantiana CBS 173.52.</title>
        <authorList>
            <consortium name="The Broad Institute Genomics Platform"/>
            <person name="Cuomo C."/>
            <person name="de Hoog S."/>
            <person name="Gorbushina A."/>
            <person name="Stielow B."/>
            <person name="Teixiera M."/>
            <person name="Abouelleil A."/>
            <person name="Chapman S.B."/>
            <person name="Priest M."/>
            <person name="Young S.K."/>
            <person name="Wortman J."/>
            <person name="Nusbaum C."/>
            <person name="Birren B."/>
        </authorList>
    </citation>
    <scope>NUCLEOTIDE SEQUENCE [LARGE SCALE GENOMIC DNA]</scope>
    <source>
        <strain evidence="1">CBS 173.52</strain>
    </source>
</reference>
<proteinExistence type="predicted"/>
<dbReference type="OrthoDB" id="3469466at2759"/>
<gene>
    <name evidence="1" type="ORF">Z519_09446</name>
</gene>